<comment type="caution">
    <text evidence="1">The sequence shown here is derived from an EMBL/GenBank/DDBJ whole genome shotgun (WGS) entry which is preliminary data.</text>
</comment>
<name>A0AAE0AFH5_9ROSI</name>
<dbReference type="CDD" id="cd06222">
    <property type="entry name" value="RNase_H_like"/>
    <property type="match status" value="1"/>
</dbReference>
<keyword evidence="2" id="KW-1185">Reference proteome</keyword>
<dbReference type="Proteomes" id="UP001281410">
    <property type="component" value="Unassembled WGS sequence"/>
</dbReference>
<dbReference type="InterPro" id="IPR012337">
    <property type="entry name" value="RNaseH-like_sf"/>
</dbReference>
<dbReference type="Gene3D" id="3.30.420.10">
    <property type="entry name" value="Ribonuclease H-like superfamily/Ribonuclease H"/>
    <property type="match status" value="1"/>
</dbReference>
<dbReference type="InterPro" id="IPR036397">
    <property type="entry name" value="RNaseH_sf"/>
</dbReference>
<dbReference type="PANTHER" id="PTHR47723:SF22">
    <property type="entry name" value="RNASE H TYPE-1 DOMAIN-CONTAINING PROTEIN"/>
    <property type="match status" value="1"/>
</dbReference>
<proteinExistence type="predicted"/>
<organism evidence="1 2">
    <name type="scientific">Dipteronia sinensis</name>
    <dbReference type="NCBI Taxonomy" id="43782"/>
    <lineage>
        <taxon>Eukaryota</taxon>
        <taxon>Viridiplantae</taxon>
        <taxon>Streptophyta</taxon>
        <taxon>Embryophyta</taxon>
        <taxon>Tracheophyta</taxon>
        <taxon>Spermatophyta</taxon>
        <taxon>Magnoliopsida</taxon>
        <taxon>eudicotyledons</taxon>
        <taxon>Gunneridae</taxon>
        <taxon>Pentapetalae</taxon>
        <taxon>rosids</taxon>
        <taxon>malvids</taxon>
        <taxon>Sapindales</taxon>
        <taxon>Sapindaceae</taxon>
        <taxon>Hippocastanoideae</taxon>
        <taxon>Acereae</taxon>
        <taxon>Dipteronia</taxon>
    </lineage>
</organism>
<dbReference type="EMBL" id="JANJYJ010000005">
    <property type="protein sequence ID" value="KAK3212503.1"/>
    <property type="molecule type" value="Genomic_DNA"/>
</dbReference>
<accession>A0AAE0AFH5</accession>
<dbReference type="AlphaFoldDB" id="A0AAE0AFH5"/>
<evidence type="ECO:0008006" key="3">
    <source>
        <dbReference type="Google" id="ProtNLM"/>
    </source>
</evidence>
<protein>
    <recommendedName>
        <fullName evidence="3">RNase H type-1 domain-containing protein</fullName>
    </recommendedName>
</protein>
<dbReference type="GO" id="GO:0003676">
    <property type="term" value="F:nucleic acid binding"/>
    <property type="evidence" value="ECO:0007669"/>
    <property type="project" value="InterPro"/>
</dbReference>
<reference evidence="1" key="1">
    <citation type="journal article" date="2023" name="Plant J.">
        <title>Genome sequences and population genomics provide insights into the demographic history, inbreeding, and mutation load of two 'living fossil' tree species of Dipteronia.</title>
        <authorList>
            <person name="Feng Y."/>
            <person name="Comes H.P."/>
            <person name="Chen J."/>
            <person name="Zhu S."/>
            <person name="Lu R."/>
            <person name="Zhang X."/>
            <person name="Li P."/>
            <person name="Qiu J."/>
            <person name="Olsen K.M."/>
            <person name="Qiu Y."/>
        </authorList>
    </citation>
    <scope>NUCLEOTIDE SEQUENCE</scope>
    <source>
        <strain evidence="1">NBL</strain>
    </source>
</reference>
<gene>
    <name evidence="1" type="ORF">Dsin_017209</name>
</gene>
<dbReference type="InterPro" id="IPR053151">
    <property type="entry name" value="RNase_H-like"/>
</dbReference>
<dbReference type="SUPFAM" id="SSF53098">
    <property type="entry name" value="Ribonuclease H-like"/>
    <property type="match status" value="1"/>
</dbReference>
<evidence type="ECO:0000313" key="1">
    <source>
        <dbReference type="EMBL" id="KAK3212503.1"/>
    </source>
</evidence>
<evidence type="ECO:0000313" key="2">
    <source>
        <dbReference type="Proteomes" id="UP001281410"/>
    </source>
</evidence>
<sequence length="117" mass="12604">MISWKLPSTNAMKFNMDGSARDDLGNDGIGGVLRNNLGQILGLFSQFVGIGNSSFAKIVGIQKATSLWSQSTSLIDKDIDIVSDSSEAVSWMNTNGPGNLVHMHKILEIRHCLSILG</sequence>
<dbReference type="PANTHER" id="PTHR47723">
    <property type="entry name" value="OS05G0353850 PROTEIN"/>
    <property type="match status" value="1"/>
</dbReference>
<dbReference type="InterPro" id="IPR044730">
    <property type="entry name" value="RNase_H-like_dom_plant"/>
</dbReference>